<dbReference type="FunFam" id="3.40.50.300:FF:000366">
    <property type="entry name" value="GTPase, IMAP family member 2"/>
    <property type="match status" value="1"/>
</dbReference>
<dbReference type="GO" id="GO:0005525">
    <property type="term" value="F:GTP binding"/>
    <property type="evidence" value="ECO:0007669"/>
    <property type="project" value="UniProtKB-KW"/>
</dbReference>
<keyword evidence="2" id="KW-0547">Nucleotide-binding</keyword>
<evidence type="ECO:0000259" key="4">
    <source>
        <dbReference type="PROSITE" id="PS51720"/>
    </source>
</evidence>
<comment type="similarity">
    <text evidence="1">Belongs to the TRAFAC class TrmE-Era-EngA-EngB-Septin-like GTPase superfamily. AIG1/Toc34/Toc159-like paraseptin GTPase family. IAN subfamily.</text>
</comment>
<dbReference type="InterPro" id="IPR039567">
    <property type="entry name" value="Gly-zipper"/>
</dbReference>
<dbReference type="SUPFAM" id="SSF52540">
    <property type="entry name" value="P-loop containing nucleoside triphosphate hydrolases"/>
    <property type="match status" value="1"/>
</dbReference>
<reference evidence="5" key="3">
    <citation type="submission" date="2025-09" db="UniProtKB">
        <authorList>
            <consortium name="Ensembl"/>
        </authorList>
    </citation>
    <scope>IDENTIFICATION</scope>
</reference>
<proteinExistence type="inferred from homology"/>
<evidence type="ECO:0000256" key="2">
    <source>
        <dbReference type="ARBA" id="ARBA00022741"/>
    </source>
</evidence>
<evidence type="ECO:0000256" key="3">
    <source>
        <dbReference type="ARBA" id="ARBA00023134"/>
    </source>
</evidence>
<evidence type="ECO:0000313" key="6">
    <source>
        <dbReference type="Proteomes" id="UP000472267"/>
    </source>
</evidence>
<dbReference type="InterPro" id="IPR006703">
    <property type="entry name" value="G_AIG1"/>
</dbReference>
<dbReference type="PANTHER" id="PTHR10903">
    <property type="entry name" value="GTPASE, IMAP FAMILY MEMBER-RELATED"/>
    <property type="match status" value="1"/>
</dbReference>
<dbReference type="Ensembl" id="ENSSFAT00005026815.1">
    <property type="protein sequence ID" value="ENSSFAP00005025795.1"/>
    <property type="gene ID" value="ENSSFAG00005013273.1"/>
</dbReference>
<keyword evidence="6" id="KW-1185">Reference proteome</keyword>
<dbReference type="OMA" id="NPHMTAK"/>
<dbReference type="AlphaFoldDB" id="A0A672H9P9"/>
<feature type="domain" description="AIG1-type G" evidence="4">
    <location>
        <begin position="37"/>
        <end position="237"/>
    </location>
</feature>
<keyword evidence="3" id="KW-0342">GTP-binding</keyword>
<evidence type="ECO:0000256" key="1">
    <source>
        <dbReference type="ARBA" id="ARBA00008535"/>
    </source>
</evidence>
<dbReference type="PROSITE" id="PS51720">
    <property type="entry name" value="G_AIG1"/>
    <property type="match status" value="1"/>
</dbReference>
<gene>
    <name evidence="5" type="primary">LOC115395971</name>
</gene>
<reference evidence="5" key="2">
    <citation type="submission" date="2025-08" db="UniProtKB">
        <authorList>
            <consortium name="Ensembl"/>
        </authorList>
    </citation>
    <scope>IDENTIFICATION</scope>
</reference>
<sequence length="317" mass="34768">MSKIRGSSLKAKLQSLAKISKKHSSDKSDGCLAGADESHLRIVMVGKTGVGKSSTGNTILGKKVFKSKMSTCSLTYKCQKETGEFGGQTLAVVDTPGLFDTKRSEDDVRKEIGRCISFASPGPHVFLVVIQPGRFTKEERETVRILQNLFGEKAAEYTMALFTHGDDLQEESTNIQDLIDENENLRVFVGQCEGGHHILNNRERNPAEVRELLKKINSMVQRNGGRYYNNELFEVVERVIKAEMERLLLENPNMERVVARRQAEAENSFNYYVRRGAMIGAAVGFVGGPLASGLGAAVGAAIGAITGAIKRNHCTTQ</sequence>
<dbReference type="CDD" id="cd01852">
    <property type="entry name" value="AIG1"/>
    <property type="match status" value="1"/>
</dbReference>
<protein>
    <recommendedName>
        <fullName evidence="4">AIG1-type G domain-containing protein</fullName>
    </recommendedName>
</protein>
<dbReference type="PANTHER" id="PTHR10903:SF186">
    <property type="entry name" value="GTPASE IMAP FAMILY MEMBER 4-LIKE-RELATED"/>
    <property type="match status" value="1"/>
</dbReference>
<name>A0A672H9P9_SALFA</name>
<dbReference type="InParanoid" id="A0A672H9P9"/>
<organism evidence="5 6">
    <name type="scientific">Salarias fasciatus</name>
    <name type="common">Jewelled blenny</name>
    <name type="synonym">Blennius fasciatus</name>
    <dbReference type="NCBI Taxonomy" id="181472"/>
    <lineage>
        <taxon>Eukaryota</taxon>
        <taxon>Metazoa</taxon>
        <taxon>Chordata</taxon>
        <taxon>Craniata</taxon>
        <taxon>Vertebrata</taxon>
        <taxon>Euteleostomi</taxon>
        <taxon>Actinopterygii</taxon>
        <taxon>Neopterygii</taxon>
        <taxon>Teleostei</taxon>
        <taxon>Neoteleostei</taxon>
        <taxon>Acanthomorphata</taxon>
        <taxon>Ovalentaria</taxon>
        <taxon>Blenniimorphae</taxon>
        <taxon>Blenniiformes</taxon>
        <taxon>Blennioidei</taxon>
        <taxon>Blenniidae</taxon>
        <taxon>Salariinae</taxon>
        <taxon>Salarias</taxon>
    </lineage>
</organism>
<reference evidence="5" key="1">
    <citation type="submission" date="2019-06" db="EMBL/GenBank/DDBJ databases">
        <authorList>
            <consortium name="Wellcome Sanger Institute Data Sharing"/>
        </authorList>
    </citation>
    <scope>NUCLEOTIDE SEQUENCE [LARGE SCALE GENOMIC DNA]</scope>
</reference>
<dbReference type="Proteomes" id="UP000472267">
    <property type="component" value="Chromosome 10"/>
</dbReference>
<dbReference type="InterPro" id="IPR045058">
    <property type="entry name" value="GIMA/IAN/Toc"/>
</dbReference>
<evidence type="ECO:0000313" key="5">
    <source>
        <dbReference type="Ensembl" id="ENSSFAP00005025795.1"/>
    </source>
</evidence>
<dbReference type="Pfam" id="PF04548">
    <property type="entry name" value="AIG1"/>
    <property type="match status" value="1"/>
</dbReference>
<dbReference type="Pfam" id="PF13488">
    <property type="entry name" value="Gly-zipper_Omp"/>
    <property type="match status" value="1"/>
</dbReference>
<dbReference type="Gene3D" id="3.40.50.300">
    <property type="entry name" value="P-loop containing nucleotide triphosphate hydrolases"/>
    <property type="match status" value="1"/>
</dbReference>
<accession>A0A672H9P9</accession>
<dbReference type="InterPro" id="IPR027417">
    <property type="entry name" value="P-loop_NTPase"/>
</dbReference>